<comment type="catalytic activity">
    <reaction evidence="1">
        <text>isopentenyl diphosphate = dimethylallyl diphosphate</text>
        <dbReference type="Rhea" id="RHEA:23284"/>
        <dbReference type="ChEBI" id="CHEBI:57623"/>
        <dbReference type="ChEBI" id="CHEBI:128769"/>
        <dbReference type="EC" id="5.3.3.2"/>
    </reaction>
</comment>
<comment type="pathway">
    <text evidence="4">Isoprenoid biosynthesis; dimethylallyl diphosphate biosynthesis; dimethylallyl diphosphate from isopentenyl diphosphate: step 1/1.</text>
</comment>
<keyword evidence="9" id="KW-0153">Cholesterol metabolism</keyword>
<dbReference type="Pfam" id="PF00293">
    <property type="entry name" value="NUDIX"/>
    <property type="match status" value="1"/>
</dbReference>
<dbReference type="PANTHER" id="PTHR10885:SF0">
    <property type="entry name" value="ISOPENTENYL-DIPHOSPHATE DELTA-ISOMERASE"/>
    <property type="match status" value="1"/>
</dbReference>
<dbReference type="STRING" id="407821.A0A087TC42"/>
<dbReference type="EMBL" id="KK114548">
    <property type="protein sequence ID" value="KFM62681.1"/>
    <property type="molecule type" value="Genomic_DNA"/>
</dbReference>
<dbReference type="GO" id="GO:0046872">
    <property type="term" value="F:metal ion binding"/>
    <property type="evidence" value="ECO:0007669"/>
    <property type="project" value="UniProtKB-KW"/>
</dbReference>
<dbReference type="GO" id="GO:0006695">
    <property type="term" value="P:cholesterol biosynthetic process"/>
    <property type="evidence" value="ECO:0007669"/>
    <property type="project" value="UniProtKB-KW"/>
</dbReference>
<dbReference type="PROSITE" id="PS51462">
    <property type="entry name" value="NUDIX"/>
    <property type="match status" value="1"/>
</dbReference>
<evidence type="ECO:0000256" key="12">
    <source>
        <dbReference type="ARBA" id="ARBA00023098"/>
    </source>
</evidence>
<keyword evidence="8" id="KW-0479">Metal-binding</keyword>
<evidence type="ECO:0000256" key="2">
    <source>
        <dbReference type="ARBA" id="ARBA00001946"/>
    </source>
</evidence>
<keyword evidence="11" id="KW-0752">Steroid biosynthesis</keyword>
<dbReference type="NCBIfam" id="TIGR02150">
    <property type="entry name" value="IPP_isom_1"/>
    <property type="match status" value="1"/>
</dbReference>
<dbReference type="PANTHER" id="PTHR10885">
    <property type="entry name" value="ISOPENTENYL-DIPHOSPHATE DELTA-ISOMERASE"/>
    <property type="match status" value="1"/>
</dbReference>
<keyword evidence="13" id="KW-0414">Isoprene biosynthesis</keyword>
<evidence type="ECO:0000256" key="7">
    <source>
        <dbReference type="ARBA" id="ARBA00022516"/>
    </source>
</evidence>
<evidence type="ECO:0000313" key="16">
    <source>
        <dbReference type="EMBL" id="KFM62681.1"/>
    </source>
</evidence>
<sequence>MALTMTKLLKLIRFSLNNVSIHNQKMSCRFVQSSVGVKENLSNFDPVQVRLLDEMCIAVDENDNVIGPRTKKDCHLMTNINKGLLHRAFSVFLFNMKGELLLQQRSDAKITFPGYYTNTCCSHPLYIASELEEIKALGVKRAAQRRLGIELGIDPASVAPEDFLYMTRIMYTAPSDDQWGEREIDYILVLKKDVELNPNPNEVKECVFVARNDLQGFLDGMKNKGYKITPWFQLIAKSFLPNYWDNLDKLKPLRDHKTIHRL</sequence>
<keyword evidence="10" id="KW-0460">Magnesium</keyword>
<keyword evidence="14 16" id="KW-0413">Isomerase</keyword>
<evidence type="ECO:0000256" key="6">
    <source>
        <dbReference type="ARBA" id="ARBA00012057"/>
    </source>
</evidence>
<dbReference type="GO" id="GO:0009240">
    <property type="term" value="P:isopentenyl diphosphate biosynthetic process"/>
    <property type="evidence" value="ECO:0007669"/>
    <property type="project" value="TreeGrafter"/>
</dbReference>
<dbReference type="SUPFAM" id="SSF55811">
    <property type="entry name" value="Nudix"/>
    <property type="match status" value="1"/>
</dbReference>
<dbReference type="OrthoDB" id="510307at2759"/>
<dbReference type="EC" id="5.3.3.2" evidence="6"/>
<evidence type="ECO:0000256" key="3">
    <source>
        <dbReference type="ARBA" id="ARBA00003951"/>
    </source>
</evidence>
<keyword evidence="7" id="KW-0444">Lipid biosynthesis</keyword>
<dbReference type="InterPro" id="IPR011876">
    <property type="entry name" value="IsopentenylPP_isomerase_typ1"/>
</dbReference>
<evidence type="ECO:0000256" key="13">
    <source>
        <dbReference type="ARBA" id="ARBA00023229"/>
    </source>
</evidence>
<keyword evidence="9" id="KW-0756">Sterol biosynthesis</keyword>
<comment type="cofactor">
    <cofactor evidence="2">
        <name>Mg(2+)</name>
        <dbReference type="ChEBI" id="CHEBI:18420"/>
    </cofactor>
</comment>
<evidence type="ECO:0000256" key="9">
    <source>
        <dbReference type="ARBA" id="ARBA00022778"/>
    </source>
</evidence>
<dbReference type="GO" id="GO:0004452">
    <property type="term" value="F:isopentenyl-diphosphate delta-isomerase activity"/>
    <property type="evidence" value="ECO:0007669"/>
    <property type="project" value="UniProtKB-EC"/>
</dbReference>
<reference evidence="16 17" key="1">
    <citation type="submission" date="2013-11" db="EMBL/GenBank/DDBJ databases">
        <title>Genome sequencing of Stegodyphus mimosarum.</title>
        <authorList>
            <person name="Bechsgaard J."/>
        </authorList>
    </citation>
    <scope>NUCLEOTIDE SEQUENCE [LARGE SCALE GENOMIC DNA]</scope>
</reference>
<keyword evidence="9" id="KW-1207">Sterol metabolism</keyword>
<evidence type="ECO:0000256" key="10">
    <source>
        <dbReference type="ARBA" id="ARBA00022842"/>
    </source>
</evidence>
<dbReference type="GO" id="GO:0050992">
    <property type="term" value="P:dimethylallyl diphosphate biosynthetic process"/>
    <property type="evidence" value="ECO:0007669"/>
    <property type="project" value="UniProtKB-UniPathway"/>
</dbReference>
<dbReference type="PIRSF" id="PIRSF018427">
    <property type="entry name" value="Isopntndiph_ism"/>
    <property type="match status" value="1"/>
</dbReference>
<organism evidence="16 17">
    <name type="scientific">Stegodyphus mimosarum</name>
    <name type="common">African social velvet spider</name>
    <dbReference type="NCBI Taxonomy" id="407821"/>
    <lineage>
        <taxon>Eukaryota</taxon>
        <taxon>Metazoa</taxon>
        <taxon>Ecdysozoa</taxon>
        <taxon>Arthropoda</taxon>
        <taxon>Chelicerata</taxon>
        <taxon>Arachnida</taxon>
        <taxon>Araneae</taxon>
        <taxon>Araneomorphae</taxon>
        <taxon>Entelegynae</taxon>
        <taxon>Eresoidea</taxon>
        <taxon>Eresidae</taxon>
        <taxon>Stegodyphus</taxon>
    </lineage>
</organism>
<evidence type="ECO:0000256" key="5">
    <source>
        <dbReference type="ARBA" id="ARBA00007579"/>
    </source>
</evidence>
<keyword evidence="9" id="KW-0152">Cholesterol biosynthesis</keyword>
<evidence type="ECO:0000256" key="11">
    <source>
        <dbReference type="ARBA" id="ARBA00022955"/>
    </source>
</evidence>
<dbReference type="Gene3D" id="3.90.79.10">
    <property type="entry name" value="Nucleoside Triphosphate Pyrophosphohydrolase"/>
    <property type="match status" value="1"/>
</dbReference>
<evidence type="ECO:0000313" key="17">
    <source>
        <dbReference type="Proteomes" id="UP000054359"/>
    </source>
</evidence>
<keyword evidence="17" id="KW-1185">Reference proteome</keyword>
<dbReference type="Proteomes" id="UP000054359">
    <property type="component" value="Unassembled WGS sequence"/>
</dbReference>
<dbReference type="FunFam" id="3.90.79.10:FF:000012">
    <property type="entry name" value="Isopentenyl-diphosphate Delta-isomerase 1"/>
    <property type="match status" value="1"/>
</dbReference>
<name>A0A087TC42_STEMI</name>
<evidence type="ECO:0000256" key="14">
    <source>
        <dbReference type="ARBA" id="ARBA00023235"/>
    </source>
</evidence>
<comment type="function">
    <text evidence="3">Catalyzes the 1,3-allylic rearrangement of the homoallylic substrate isopentenyl (IPP) to its highly electrophilic allylic isomer, dimethylallyl diphosphate (DMAPP).</text>
</comment>
<evidence type="ECO:0000256" key="8">
    <source>
        <dbReference type="ARBA" id="ARBA00022723"/>
    </source>
</evidence>
<keyword evidence="9" id="KW-0753">Steroid metabolism</keyword>
<evidence type="ECO:0000256" key="1">
    <source>
        <dbReference type="ARBA" id="ARBA00000374"/>
    </source>
</evidence>
<proteinExistence type="inferred from homology"/>
<gene>
    <name evidence="16" type="ORF">X975_25503</name>
</gene>
<evidence type="ECO:0000259" key="15">
    <source>
        <dbReference type="PROSITE" id="PS51462"/>
    </source>
</evidence>
<feature type="non-terminal residue" evidence="16">
    <location>
        <position position="262"/>
    </location>
</feature>
<dbReference type="InterPro" id="IPR000086">
    <property type="entry name" value="NUDIX_hydrolase_dom"/>
</dbReference>
<comment type="similarity">
    <text evidence="5">Belongs to the IPP isomerase type 1 family.</text>
</comment>
<dbReference type="AlphaFoldDB" id="A0A087TC42"/>
<feature type="domain" description="Nudix hydrolase" evidence="15">
    <location>
        <begin position="84"/>
        <end position="234"/>
    </location>
</feature>
<dbReference type="UniPathway" id="UPA00059">
    <property type="reaction ID" value="UER00104"/>
</dbReference>
<dbReference type="GO" id="GO:0005737">
    <property type="term" value="C:cytoplasm"/>
    <property type="evidence" value="ECO:0007669"/>
    <property type="project" value="TreeGrafter"/>
</dbReference>
<dbReference type="CDD" id="cd02885">
    <property type="entry name" value="NUDIX_IPP_Isomerase"/>
    <property type="match status" value="1"/>
</dbReference>
<keyword evidence="12" id="KW-0443">Lipid metabolism</keyword>
<dbReference type="OMA" id="KAPFDNG"/>
<dbReference type="InterPro" id="IPR015797">
    <property type="entry name" value="NUDIX_hydrolase-like_dom_sf"/>
</dbReference>
<evidence type="ECO:0000256" key="4">
    <source>
        <dbReference type="ARBA" id="ARBA00004826"/>
    </source>
</evidence>
<protein>
    <recommendedName>
        <fullName evidence="6">isopentenyl-diphosphate Delta-isomerase</fullName>
        <ecNumber evidence="6">5.3.3.2</ecNumber>
    </recommendedName>
</protein>
<accession>A0A087TC42</accession>